<dbReference type="InterPro" id="IPR046341">
    <property type="entry name" value="SET_dom_sf"/>
</dbReference>
<dbReference type="Gene3D" id="6.10.140.2220">
    <property type="match status" value="1"/>
</dbReference>
<dbReference type="OrthoDB" id="533036at2759"/>
<organism evidence="3 4">
    <name type="scientific">Bathycoccus prasinos</name>
    <dbReference type="NCBI Taxonomy" id="41875"/>
    <lineage>
        <taxon>Eukaryota</taxon>
        <taxon>Viridiplantae</taxon>
        <taxon>Chlorophyta</taxon>
        <taxon>Mamiellophyceae</taxon>
        <taxon>Mamiellales</taxon>
        <taxon>Bathycoccaceae</taxon>
        <taxon>Bathycoccus</taxon>
    </lineage>
</organism>
<gene>
    <name evidence="3" type="ORF">Bathy02g00730</name>
</gene>
<dbReference type="KEGG" id="bpg:Bathy02g00730"/>
<accession>K8ERB5</accession>
<dbReference type="Gene3D" id="2.170.270.10">
    <property type="entry name" value="SET domain"/>
    <property type="match status" value="1"/>
</dbReference>
<dbReference type="InterPro" id="IPR001214">
    <property type="entry name" value="SET_dom"/>
</dbReference>
<sequence>MIDDDDDVNDDVVVMISWCERKGRRVTTRKETKSGTIVSDEAPLVWLAGCEKDDDDDADEYCHRCFEKITKPNASLKSSSSFVVECEYCNVEKYCSVDCRRLAASEYHRKSGECFAFETGKDAEKSDPTRYPFDDVPNRFAIRAYAKLGGWTGLEKTLEEKKKVSENLRKHLNECVAHVPNDYHHDDNKKNFLSTLCSNTRALMGADEEIVKEEDFVRAAWAMRANAHTLYDYNYDDDDNNNNNNNKKKRRRKKIGVGLFPEVSRSYNHSCEPNAFFENVRLRLRVRLIKDVASGEEITISYLNDDEKGEKRQHRRELLKKQYNFDCECAKCEREK</sequence>
<reference evidence="3 4" key="1">
    <citation type="submission" date="2011-10" db="EMBL/GenBank/DDBJ databases">
        <authorList>
            <person name="Genoscope - CEA"/>
        </authorList>
    </citation>
    <scope>NUCLEOTIDE SEQUENCE [LARGE SCALE GENOMIC DNA]</scope>
    <source>
        <strain evidence="3 4">RCC 1105</strain>
    </source>
</reference>
<dbReference type="Gene3D" id="1.10.220.160">
    <property type="match status" value="1"/>
</dbReference>
<dbReference type="STRING" id="41875.K8ERB5"/>
<dbReference type="AlphaFoldDB" id="K8ERB5"/>
<dbReference type="InterPro" id="IPR050869">
    <property type="entry name" value="H3K4_H4K5_MeTrfase"/>
</dbReference>
<dbReference type="PROSITE" id="PS50280">
    <property type="entry name" value="SET"/>
    <property type="match status" value="1"/>
</dbReference>
<proteinExistence type="predicted"/>
<dbReference type="CDD" id="cd20071">
    <property type="entry name" value="SET_SMYD"/>
    <property type="match status" value="1"/>
</dbReference>
<evidence type="ECO:0000313" key="4">
    <source>
        <dbReference type="Proteomes" id="UP000198341"/>
    </source>
</evidence>
<evidence type="ECO:0000256" key="1">
    <source>
        <dbReference type="SAM" id="MobiDB-lite"/>
    </source>
</evidence>
<dbReference type="EMBL" id="FO082277">
    <property type="protein sequence ID" value="CCO14920.1"/>
    <property type="molecule type" value="Genomic_DNA"/>
</dbReference>
<dbReference type="GeneID" id="19017736"/>
<keyword evidence="4" id="KW-1185">Reference proteome</keyword>
<dbReference type="eggNOG" id="KOG2084">
    <property type="taxonomic scope" value="Eukaryota"/>
</dbReference>
<dbReference type="PANTHER" id="PTHR12197">
    <property type="entry name" value="HISTONE-LYSINE N-METHYLTRANSFERASE SMYD"/>
    <property type="match status" value="1"/>
</dbReference>
<evidence type="ECO:0000259" key="2">
    <source>
        <dbReference type="PROSITE" id="PS50280"/>
    </source>
</evidence>
<dbReference type="RefSeq" id="XP_007514680.1">
    <property type="nucleotide sequence ID" value="XM_007514618.1"/>
</dbReference>
<protein>
    <submittedName>
        <fullName evidence="3">SET and MYND domain-containing protein 5</fullName>
    </submittedName>
</protein>
<dbReference type="SUPFAM" id="SSF82199">
    <property type="entry name" value="SET domain"/>
    <property type="match status" value="1"/>
</dbReference>
<evidence type="ECO:0000313" key="3">
    <source>
        <dbReference type="EMBL" id="CCO14920.1"/>
    </source>
</evidence>
<feature type="domain" description="SET" evidence="2">
    <location>
        <begin position="10"/>
        <end position="303"/>
    </location>
</feature>
<dbReference type="Proteomes" id="UP000198341">
    <property type="component" value="Chromosome 2"/>
</dbReference>
<dbReference type="Pfam" id="PF00856">
    <property type="entry name" value="SET"/>
    <property type="match status" value="1"/>
</dbReference>
<name>K8ERB5_9CHLO</name>
<feature type="region of interest" description="Disordered" evidence="1">
    <location>
        <begin position="233"/>
        <end position="253"/>
    </location>
</feature>